<organism evidence="1 2">
    <name type="scientific">Candidatus Venteria ishoeyi</name>
    <dbReference type="NCBI Taxonomy" id="1899563"/>
    <lineage>
        <taxon>Bacteria</taxon>
        <taxon>Pseudomonadati</taxon>
        <taxon>Pseudomonadota</taxon>
        <taxon>Gammaproteobacteria</taxon>
        <taxon>Thiotrichales</taxon>
        <taxon>Thiotrichaceae</taxon>
        <taxon>Venteria</taxon>
    </lineage>
</organism>
<keyword evidence="2" id="KW-1185">Reference proteome</keyword>
<dbReference type="EMBL" id="FMSV02000217">
    <property type="protein sequence ID" value="SEH05381.1"/>
    <property type="molecule type" value="Genomic_DNA"/>
</dbReference>
<dbReference type="Proteomes" id="UP000236724">
    <property type="component" value="Unassembled WGS sequence"/>
</dbReference>
<protein>
    <submittedName>
        <fullName evidence="1">Uncharacterized protein</fullName>
    </submittedName>
</protein>
<dbReference type="AlphaFoldDB" id="A0A1H6F7L0"/>
<dbReference type="OrthoDB" id="1366967at2"/>
<sequence>MGKNRTLSICLTDIPKDRILKHENGKMYLNLQTWDNEEADKYGNHFSVSIPLTKDEVARKKAGEEIKRVYLGNGKIWPDAAPKMTAPTEEETDDLPF</sequence>
<dbReference type="RefSeq" id="WP_146066585.1">
    <property type="nucleotide sequence ID" value="NZ_FMSV02000217.1"/>
</dbReference>
<evidence type="ECO:0000313" key="2">
    <source>
        <dbReference type="Proteomes" id="UP000236724"/>
    </source>
</evidence>
<gene>
    <name evidence="1" type="ORF">MBHS_01234</name>
</gene>
<name>A0A1H6F7L0_9GAMM</name>
<evidence type="ECO:0000313" key="1">
    <source>
        <dbReference type="EMBL" id="SEH05381.1"/>
    </source>
</evidence>
<reference evidence="1 2" key="1">
    <citation type="submission" date="2016-10" db="EMBL/GenBank/DDBJ databases">
        <authorList>
            <person name="de Groot N.N."/>
        </authorList>
    </citation>
    <scope>NUCLEOTIDE SEQUENCE [LARGE SCALE GENOMIC DNA]</scope>
    <source>
        <strain evidence="1">MBHS1</strain>
    </source>
</reference>
<proteinExistence type="predicted"/>
<accession>A0A1H6F7L0</accession>